<evidence type="ECO:0000313" key="2">
    <source>
        <dbReference type="Proteomes" id="UP000297729"/>
    </source>
</evidence>
<protein>
    <submittedName>
        <fullName evidence="1">Uncharacterized protein</fullName>
    </submittedName>
</protein>
<dbReference type="Proteomes" id="UP000297729">
    <property type="component" value="Unassembled WGS sequence"/>
</dbReference>
<organism evidence="1 2">
    <name type="scientific">Duganella callida</name>
    <dbReference type="NCBI Taxonomy" id="2561932"/>
    <lineage>
        <taxon>Bacteria</taxon>
        <taxon>Pseudomonadati</taxon>
        <taxon>Pseudomonadota</taxon>
        <taxon>Betaproteobacteria</taxon>
        <taxon>Burkholderiales</taxon>
        <taxon>Oxalobacteraceae</taxon>
        <taxon>Telluria group</taxon>
        <taxon>Duganella</taxon>
    </lineage>
</organism>
<dbReference type="RefSeq" id="WP_135202591.1">
    <property type="nucleotide sequence ID" value="NZ_SPVG01000168.1"/>
</dbReference>
<comment type="caution">
    <text evidence="1">The sequence shown here is derived from an EMBL/GenBank/DDBJ whole genome shotgun (WGS) entry which is preliminary data.</text>
</comment>
<dbReference type="AlphaFoldDB" id="A0A4Y9SB72"/>
<reference evidence="1 2" key="1">
    <citation type="submission" date="2019-03" db="EMBL/GenBank/DDBJ databases">
        <title>Draft Genome Sequence of Duganella callidus sp. nov., a Novel Duganella Species Isolated from Cultivated Soil.</title>
        <authorList>
            <person name="Raths R."/>
            <person name="Peta V."/>
            <person name="Bucking H."/>
        </authorList>
    </citation>
    <scope>NUCLEOTIDE SEQUENCE [LARGE SCALE GENOMIC DNA]</scope>
    <source>
        <strain evidence="1 2">DN04</strain>
    </source>
</reference>
<accession>A0A4Y9SB72</accession>
<keyword evidence="2" id="KW-1185">Reference proteome</keyword>
<dbReference type="EMBL" id="SPVG01000168">
    <property type="protein sequence ID" value="TFW19447.1"/>
    <property type="molecule type" value="Genomic_DNA"/>
</dbReference>
<gene>
    <name evidence="1" type="ORF">E4L98_16210</name>
</gene>
<name>A0A4Y9SB72_9BURK</name>
<dbReference type="OrthoDB" id="8776274at2"/>
<evidence type="ECO:0000313" key="1">
    <source>
        <dbReference type="EMBL" id="TFW19447.1"/>
    </source>
</evidence>
<proteinExistence type="predicted"/>
<sequence length="103" mass="12014">MRFKFQTKRHGRCFAEAEHEDDHIEVVIWFDENVSAKKVEYILHIEDKPLPRQIPEGGALQDAALIAINHFEAMKTRDGDQFEMHCGRKTARWRGTIYNKMGG</sequence>